<evidence type="ECO:0000256" key="1">
    <source>
        <dbReference type="ARBA" id="ARBA00000013"/>
    </source>
</evidence>
<dbReference type="InterPro" id="IPR029056">
    <property type="entry name" value="Ribokinase-like"/>
</dbReference>
<dbReference type="EC" id="4.2.1.136" evidence="19"/>
<evidence type="ECO:0000256" key="15">
    <source>
        <dbReference type="ARBA" id="ARBA00048238"/>
    </source>
</evidence>
<evidence type="ECO:0000256" key="9">
    <source>
        <dbReference type="ARBA" id="ARBA00022958"/>
    </source>
</evidence>
<dbReference type="PROSITE" id="PS51383">
    <property type="entry name" value="YJEF_C_3"/>
    <property type="match status" value="1"/>
</dbReference>
<dbReference type="PIRSF" id="PIRSF017184">
    <property type="entry name" value="Nnr"/>
    <property type="match status" value="1"/>
</dbReference>
<evidence type="ECO:0000256" key="5">
    <source>
        <dbReference type="ARBA" id="ARBA00022723"/>
    </source>
</evidence>
<keyword evidence="8 17" id="KW-0521">NADP</keyword>
<comment type="cofactor">
    <cofactor evidence="17">
        <name>Mg(2+)</name>
        <dbReference type="ChEBI" id="CHEBI:18420"/>
    </cofactor>
</comment>
<comment type="subunit">
    <text evidence="17">Homotetramer.</text>
</comment>
<feature type="binding site" evidence="17">
    <location>
        <begin position="408"/>
        <end position="412"/>
    </location>
    <ligand>
        <name>AMP</name>
        <dbReference type="ChEBI" id="CHEBI:456215"/>
    </ligand>
</feature>
<evidence type="ECO:0000313" key="23">
    <source>
        <dbReference type="Proteomes" id="UP001230220"/>
    </source>
</evidence>
<evidence type="ECO:0000256" key="2">
    <source>
        <dbReference type="ARBA" id="ARBA00000909"/>
    </source>
</evidence>
<dbReference type="Gene3D" id="3.40.1190.20">
    <property type="match status" value="1"/>
</dbReference>
<keyword evidence="5 18" id="KW-0479">Metal-binding</keyword>
<gene>
    <name evidence="18" type="primary">nnrE</name>
    <name evidence="17" type="synonym">nnrD</name>
    <name evidence="22" type="ORF">J2S15_001988</name>
</gene>
<feature type="binding site" evidence="18">
    <location>
        <position position="149"/>
    </location>
    <ligand>
        <name>(6S)-NADPHX</name>
        <dbReference type="ChEBI" id="CHEBI:64076"/>
    </ligand>
</feature>
<sequence length="501" mass="54431">MKLLSGKQMASVDKRAIEEYDIPSLQLMEQAGTQLYYAIKDMVSKDDRILIVCGSGNNGGDGYVLARLFYGEGYQVELLALETKDLSEDCRVNLDFCADLHLDFASEIGNHNVIVDAIFGTGLSRNIEGKYKDIIEKINTSDAKVISVDIPSGINSSDGKVLGVAVKADITLTLQTAKIGLYLYPGRVYSGKISVLDIGIPPILIDEVNSNIYLSDKAMMKGLLPKRSIHSNKGTYGKILCVGGSTKMSGAISMAAIAALRSGCGLLTCAIPESIRSIVATNVLESMYLPLPEKDGQITKEATTVLKEQLDNYSCVLIGCGIGRSEDIVDVLQVILDSDVPLLIDADGLYALKDLLPHYKHREHLIITPHMKEFSRLINIDVDKIVDDPIKHGLQFTAEYPNITLVLKSETSFVMQGDRVYINTYGNNGLAKGGSGDVLAGIISGLNAQKQNELESAILGMFLHAYSADLLLEEQTVYSILPSDLFKKIDVIIKGLEGDTL</sequence>
<comment type="similarity">
    <text evidence="18">Belongs to the NnrE/AIBP family.</text>
</comment>
<feature type="binding site" evidence="18">
    <location>
        <position position="152"/>
    </location>
    <ligand>
        <name>K(+)</name>
        <dbReference type="ChEBI" id="CHEBI:29103"/>
    </ligand>
</feature>
<keyword evidence="6 17" id="KW-0547">Nucleotide-binding</keyword>
<feature type="binding site" evidence="17">
    <location>
        <position position="437"/>
    </location>
    <ligand>
        <name>(6S)-NADPHX</name>
        <dbReference type="ChEBI" id="CHEBI:64076"/>
    </ligand>
</feature>
<dbReference type="PANTHER" id="PTHR12592">
    <property type="entry name" value="ATP-DEPENDENT (S)-NAD(P)H-HYDRATE DEHYDRATASE FAMILY MEMBER"/>
    <property type="match status" value="1"/>
</dbReference>
<dbReference type="SUPFAM" id="SSF64153">
    <property type="entry name" value="YjeF N-terminal domain-like"/>
    <property type="match status" value="1"/>
</dbReference>
<evidence type="ECO:0000256" key="7">
    <source>
        <dbReference type="ARBA" id="ARBA00022840"/>
    </source>
</evidence>
<comment type="caution">
    <text evidence="22">The sequence shown here is derived from an EMBL/GenBank/DDBJ whole genome shotgun (WGS) entry which is preliminary data.</text>
</comment>
<comment type="function">
    <text evidence="18">Catalyzes the epimerization of the S- and R-forms of NAD(P)HX, a damaged form of NAD(P)H that is a result of enzymatic or heat-dependent hydration. This is a prerequisite for the S-specific NAD(P)H-hydrate dehydratase to allow the repair of both epimers of NAD(P)HX.</text>
</comment>
<keyword evidence="10 17" id="KW-0520">NAD</keyword>
<evidence type="ECO:0000256" key="6">
    <source>
        <dbReference type="ARBA" id="ARBA00022741"/>
    </source>
</evidence>
<dbReference type="InterPro" id="IPR004443">
    <property type="entry name" value="YjeF_N_dom"/>
</dbReference>
<comment type="similarity">
    <text evidence="17">Belongs to the NnrD/CARKD family.</text>
</comment>
<feature type="binding site" evidence="18">
    <location>
        <position position="116"/>
    </location>
    <ligand>
        <name>K(+)</name>
        <dbReference type="ChEBI" id="CHEBI:29103"/>
    </ligand>
</feature>
<feature type="domain" description="YjeF N-terminal" evidence="21">
    <location>
        <begin position="9"/>
        <end position="206"/>
    </location>
</feature>
<dbReference type="CDD" id="cd01171">
    <property type="entry name" value="YXKO-related"/>
    <property type="match status" value="1"/>
</dbReference>
<keyword evidence="13" id="KW-0511">Multifunctional enzyme</keyword>
<dbReference type="PROSITE" id="PS51385">
    <property type="entry name" value="YJEF_N"/>
    <property type="match status" value="1"/>
</dbReference>
<evidence type="ECO:0000256" key="18">
    <source>
        <dbReference type="HAMAP-Rule" id="MF_01966"/>
    </source>
</evidence>
<dbReference type="GO" id="GO:0052856">
    <property type="term" value="F:NAD(P)HX epimerase activity"/>
    <property type="evidence" value="ECO:0007669"/>
    <property type="project" value="UniProtKB-EC"/>
</dbReference>
<keyword evidence="11 18" id="KW-0413">Isomerase</keyword>
<comment type="catalytic activity">
    <reaction evidence="15 17 19">
        <text>(6S)-NADHX + ADP = AMP + phosphate + NADH + H(+)</text>
        <dbReference type="Rhea" id="RHEA:32223"/>
        <dbReference type="ChEBI" id="CHEBI:15378"/>
        <dbReference type="ChEBI" id="CHEBI:43474"/>
        <dbReference type="ChEBI" id="CHEBI:57945"/>
        <dbReference type="ChEBI" id="CHEBI:64074"/>
        <dbReference type="ChEBI" id="CHEBI:456215"/>
        <dbReference type="ChEBI" id="CHEBI:456216"/>
        <dbReference type="EC" id="4.2.1.136"/>
    </reaction>
</comment>
<dbReference type="Pfam" id="PF01256">
    <property type="entry name" value="Carb_kinase"/>
    <property type="match status" value="1"/>
</dbReference>
<dbReference type="HAMAP" id="MF_01966">
    <property type="entry name" value="NADHX_epimerase"/>
    <property type="match status" value="1"/>
</dbReference>
<dbReference type="RefSeq" id="WP_307407796.1">
    <property type="nucleotide sequence ID" value="NZ_JAUSUR010000003.1"/>
</dbReference>
<evidence type="ECO:0000256" key="13">
    <source>
        <dbReference type="ARBA" id="ARBA00023268"/>
    </source>
</evidence>
<dbReference type="InterPro" id="IPR017953">
    <property type="entry name" value="Carbohydrate_kinase_pred_CS"/>
</dbReference>
<dbReference type="PROSITE" id="PS01050">
    <property type="entry name" value="YJEF_C_2"/>
    <property type="match status" value="1"/>
</dbReference>
<dbReference type="InterPro" id="IPR036652">
    <property type="entry name" value="YjeF_N_dom_sf"/>
</dbReference>
<feature type="binding site" evidence="18">
    <location>
        <begin position="57"/>
        <end position="61"/>
    </location>
    <ligand>
        <name>(6S)-NADPHX</name>
        <dbReference type="ChEBI" id="CHEBI:64076"/>
    </ligand>
</feature>
<evidence type="ECO:0000256" key="19">
    <source>
        <dbReference type="PIRNR" id="PIRNR017184"/>
    </source>
</evidence>
<name>A0ABU0E330_9FIRM</name>
<comment type="catalytic activity">
    <reaction evidence="16 17 19">
        <text>(6S)-NADPHX + ADP = AMP + phosphate + NADPH + H(+)</text>
        <dbReference type="Rhea" id="RHEA:32235"/>
        <dbReference type="ChEBI" id="CHEBI:15378"/>
        <dbReference type="ChEBI" id="CHEBI:43474"/>
        <dbReference type="ChEBI" id="CHEBI:57783"/>
        <dbReference type="ChEBI" id="CHEBI:64076"/>
        <dbReference type="ChEBI" id="CHEBI:456215"/>
        <dbReference type="ChEBI" id="CHEBI:456216"/>
        <dbReference type="EC" id="4.2.1.136"/>
    </reaction>
</comment>
<organism evidence="22 23">
    <name type="scientific">Breznakia pachnodae</name>
    <dbReference type="NCBI Taxonomy" id="265178"/>
    <lineage>
        <taxon>Bacteria</taxon>
        <taxon>Bacillati</taxon>
        <taxon>Bacillota</taxon>
        <taxon>Erysipelotrichia</taxon>
        <taxon>Erysipelotrichales</taxon>
        <taxon>Erysipelotrichaceae</taxon>
        <taxon>Breznakia</taxon>
    </lineage>
</organism>
<feature type="binding site" evidence="18">
    <location>
        <position position="131"/>
    </location>
    <ligand>
        <name>(6S)-NADPHX</name>
        <dbReference type="ChEBI" id="CHEBI:64076"/>
    </ligand>
</feature>
<keyword evidence="23" id="KW-1185">Reference proteome</keyword>
<evidence type="ECO:0000256" key="16">
    <source>
        <dbReference type="ARBA" id="ARBA00049209"/>
    </source>
</evidence>
<dbReference type="Proteomes" id="UP001230220">
    <property type="component" value="Unassembled WGS sequence"/>
</dbReference>
<proteinExistence type="inferred from homology"/>
<feature type="binding site" evidence="18">
    <location>
        <begin position="120"/>
        <end position="126"/>
    </location>
    <ligand>
        <name>(6S)-NADPHX</name>
        <dbReference type="ChEBI" id="CHEBI:64076"/>
    </ligand>
</feature>
<feature type="domain" description="YjeF C-terminal" evidence="20">
    <location>
        <begin position="216"/>
        <end position="496"/>
    </location>
</feature>
<comment type="function">
    <text evidence="17">Catalyzes the dehydration of the S-form of NAD(P)HX at the expense of ADP, which is converted to AMP. Together with NAD(P)HX epimerase, which catalyzes the epimerization of the S- and R-forms, the enzyme allows the repair of both epimers of NAD(P)HX, a damaged form of NAD(P)H that is a result of enzymatic or heat-dependent hydration.</text>
</comment>
<dbReference type="NCBIfam" id="TIGR00197">
    <property type="entry name" value="yjeF_nterm"/>
    <property type="match status" value="1"/>
</dbReference>
<dbReference type="EC" id="5.1.99.6" evidence="19"/>
<feature type="binding site" evidence="17">
    <location>
        <position position="436"/>
    </location>
    <ligand>
        <name>AMP</name>
        <dbReference type="ChEBI" id="CHEBI:456215"/>
    </ligand>
</feature>
<dbReference type="InterPro" id="IPR030677">
    <property type="entry name" value="Nnr"/>
</dbReference>
<accession>A0ABU0E330</accession>
<comment type="catalytic activity">
    <reaction evidence="1 18 19">
        <text>(6R)-NADHX = (6S)-NADHX</text>
        <dbReference type="Rhea" id="RHEA:32215"/>
        <dbReference type="ChEBI" id="CHEBI:64074"/>
        <dbReference type="ChEBI" id="CHEBI:64075"/>
        <dbReference type="EC" id="5.1.99.6"/>
    </reaction>
</comment>
<keyword evidence="7 17" id="KW-0067">ATP-binding</keyword>
<dbReference type="EMBL" id="JAUSUR010000003">
    <property type="protein sequence ID" value="MDQ0361241.1"/>
    <property type="molecule type" value="Genomic_DNA"/>
</dbReference>
<feature type="binding site" evidence="17">
    <location>
        <position position="321"/>
    </location>
    <ligand>
        <name>(6S)-NADPHX</name>
        <dbReference type="ChEBI" id="CHEBI:64076"/>
    </ligand>
</feature>
<feature type="binding site" evidence="17">
    <location>
        <position position="370"/>
    </location>
    <ligand>
        <name>(6S)-NADPHX</name>
        <dbReference type="ChEBI" id="CHEBI:64076"/>
    </ligand>
</feature>
<dbReference type="SUPFAM" id="SSF53613">
    <property type="entry name" value="Ribokinase-like"/>
    <property type="match status" value="1"/>
</dbReference>
<dbReference type="InterPro" id="IPR000631">
    <property type="entry name" value="CARKD"/>
</dbReference>
<evidence type="ECO:0000259" key="21">
    <source>
        <dbReference type="PROSITE" id="PS51385"/>
    </source>
</evidence>
<evidence type="ECO:0000256" key="12">
    <source>
        <dbReference type="ARBA" id="ARBA00023239"/>
    </source>
</evidence>
<evidence type="ECO:0000256" key="17">
    <source>
        <dbReference type="HAMAP-Rule" id="MF_01965"/>
    </source>
</evidence>
<feature type="binding site" evidence="18">
    <location>
        <position position="58"/>
    </location>
    <ligand>
        <name>K(+)</name>
        <dbReference type="ChEBI" id="CHEBI:29103"/>
    </ligand>
</feature>
<protein>
    <recommendedName>
        <fullName evidence="19">Bifunctional NAD(P)H-hydrate repair enzyme</fullName>
    </recommendedName>
    <alternativeName>
        <fullName evidence="19">Nicotinamide nucleotide repair protein</fullName>
    </alternativeName>
    <domain>
        <recommendedName>
            <fullName evidence="19">ADP-dependent (S)-NAD(P)H-hydrate dehydratase</fullName>
            <ecNumber evidence="19">4.2.1.136</ecNumber>
        </recommendedName>
        <alternativeName>
            <fullName evidence="19">ADP-dependent NAD(P)HX dehydratase</fullName>
        </alternativeName>
    </domain>
    <domain>
        <recommendedName>
            <fullName evidence="19">NAD(P)H-hydrate epimerase</fullName>
            <ecNumber evidence="19">5.1.99.6</ecNumber>
        </recommendedName>
    </domain>
</protein>
<dbReference type="HAMAP" id="MF_01965">
    <property type="entry name" value="NADHX_dehydratase"/>
    <property type="match status" value="1"/>
</dbReference>
<evidence type="ECO:0000256" key="8">
    <source>
        <dbReference type="ARBA" id="ARBA00022857"/>
    </source>
</evidence>
<dbReference type="Pfam" id="PF03853">
    <property type="entry name" value="YjeF_N"/>
    <property type="match status" value="1"/>
</dbReference>
<comment type="similarity">
    <text evidence="3 19">In the N-terminal section; belongs to the NnrE/AIBP family.</text>
</comment>
<evidence type="ECO:0000256" key="10">
    <source>
        <dbReference type="ARBA" id="ARBA00023027"/>
    </source>
</evidence>
<dbReference type="NCBIfam" id="TIGR00196">
    <property type="entry name" value="yjeF_cterm"/>
    <property type="match status" value="1"/>
</dbReference>
<dbReference type="PANTHER" id="PTHR12592:SF0">
    <property type="entry name" value="ATP-DEPENDENT (S)-NAD(P)H-HYDRATE DEHYDRATASE"/>
    <property type="match status" value="1"/>
</dbReference>
<evidence type="ECO:0000256" key="11">
    <source>
        <dbReference type="ARBA" id="ARBA00023235"/>
    </source>
</evidence>
<evidence type="ECO:0000256" key="4">
    <source>
        <dbReference type="ARBA" id="ARBA00009524"/>
    </source>
</evidence>
<keyword evidence="12 17" id="KW-0456">Lyase</keyword>
<keyword evidence="9 18" id="KW-0630">Potassium</keyword>
<reference evidence="22 23" key="1">
    <citation type="submission" date="2023-07" db="EMBL/GenBank/DDBJ databases">
        <title>Genomic Encyclopedia of Type Strains, Phase IV (KMG-IV): sequencing the most valuable type-strain genomes for metagenomic binning, comparative biology and taxonomic classification.</title>
        <authorList>
            <person name="Goeker M."/>
        </authorList>
    </citation>
    <scope>NUCLEOTIDE SEQUENCE [LARGE SCALE GENOMIC DNA]</scope>
    <source>
        <strain evidence="22 23">DSM 16784</strain>
    </source>
</reference>
<comment type="catalytic activity">
    <reaction evidence="2 18 19">
        <text>(6R)-NADPHX = (6S)-NADPHX</text>
        <dbReference type="Rhea" id="RHEA:32227"/>
        <dbReference type="ChEBI" id="CHEBI:64076"/>
        <dbReference type="ChEBI" id="CHEBI:64077"/>
        <dbReference type="EC" id="5.1.99.6"/>
    </reaction>
</comment>
<evidence type="ECO:0000259" key="20">
    <source>
        <dbReference type="PROSITE" id="PS51383"/>
    </source>
</evidence>
<dbReference type="Gene3D" id="3.40.50.10260">
    <property type="entry name" value="YjeF N-terminal domain"/>
    <property type="match status" value="1"/>
</dbReference>
<comment type="function">
    <text evidence="14 19">Bifunctional enzyme that catalyzes the epimerization of the S- and R-forms of NAD(P)HX and the dehydration of the S-form of NAD(P)HX at the expense of ADP, which is converted to AMP. This allows the repair of both epimers of NAD(P)HX, a damaged form of NAD(P)H that is a result of enzymatic or heat-dependent hydration.</text>
</comment>
<feature type="binding site" evidence="17">
    <location>
        <position position="251"/>
    </location>
    <ligand>
        <name>(6S)-NADPHX</name>
        <dbReference type="ChEBI" id="CHEBI:64076"/>
    </ligand>
</feature>
<evidence type="ECO:0000313" key="22">
    <source>
        <dbReference type="EMBL" id="MDQ0361241.1"/>
    </source>
</evidence>
<comment type="similarity">
    <text evidence="4 19">In the C-terminal section; belongs to the NnrD/CARKD family.</text>
</comment>
<comment type="cofactor">
    <cofactor evidence="18 19">
        <name>K(+)</name>
        <dbReference type="ChEBI" id="CHEBI:29103"/>
    </cofactor>
    <text evidence="18 19">Binds 1 potassium ion per subunit.</text>
</comment>
<evidence type="ECO:0000256" key="3">
    <source>
        <dbReference type="ARBA" id="ARBA00006001"/>
    </source>
</evidence>
<evidence type="ECO:0000256" key="14">
    <source>
        <dbReference type="ARBA" id="ARBA00025153"/>
    </source>
</evidence>